<feature type="transmembrane region" description="Helical" evidence="6">
    <location>
        <begin position="255"/>
        <end position="277"/>
    </location>
</feature>
<dbReference type="GO" id="GO:0005886">
    <property type="term" value="C:plasma membrane"/>
    <property type="evidence" value="ECO:0007669"/>
    <property type="project" value="TreeGrafter"/>
</dbReference>
<evidence type="ECO:0000256" key="5">
    <source>
        <dbReference type="SAM" id="MobiDB-lite"/>
    </source>
</evidence>
<feature type="transmembrane region" description="Helical" evidence="6">
    <location>
        <begin position="161"/>
        <end position="179"/>
    </location>
</feature>
<feature type="transmembrane region" description="Helical" evidence="6">
    <location>
        <begin position="365"/>
        <end position="386"/>
    </location>
</feature>
<comment type="subcellular location">
    <subcellularLocation>
        <location evidence="1">Membrane</location>
        <topology evidence="1">Multi-pass membrane protein</topology>
    </subcellularLocation>
</comment>
<feature type="domain" description="Major facilitator superfamily (MFS) profile" evidence="7">
    <location>
        <begin position="39"/>
        <end position="523"/>
    </location>
</feature>
<feature type="transmembrane region" description="Helical" evidence="6">
    <location>
        <begin position="36"/>
        <end position="61"/>
    </location>
</feature>
<evidence type="ECO:0000256" key="2">
    <source>
        <dbReference type="ARBA" id="ARBA00022692"/>
    </source>
</evidence>
<keyword evidence="2 6" id="KW-0812">Transmembrane</keyword>
<keyword evidence="9" id="KW-1185">Reference proteome</keyword>
<keyword evidence="3 6" id="KW-1133">Transmembrane helix</keyword>
<feature type="transmembrane region" description="Helical" evidence="6">
    <location>
        <begin position="73"/>
        <end position="91"/>
    </location>
</feature>
<feature type="transmembrane region" description="Helical" evidence="6">
    <location>
        <begin position="103"/>
        <end position="122"/>
    </location>
</feature>
<feature type="transmembrane region" description="Helical" evidence="6">
    <location>
        <begin position="337"/>
        <end position="358"/>
    </location>
</feature>
<dbReference type="PANTHER" id="PTHR23501">
    <property type="entry name" value="MAJOR FACILITATOR SUPERFAMILY"/>
    <property type="match status" value="1"/>
</dbReference>
<dbReference type="SUPFAM" id="SSF103473">
    <property type="entry name" value="MFS general substrate transporter"/>
    <property type="match status" value="1"/>
</dbReference>
<protein>
    <submittedName>
        <fullName evidence="8">Mfs1.1</fullName>
    </submittedName>
</protein>
<proteinExistence type="predicted"/>
<feature type="transmembrane region" description="Helical" evidence="6">
    <location>
        <begin position="225"/>
        <end position="249"/>
    </location>
</feature>
<dbReference type="STRING" id="230819.A0A5C3LEL5"/>
<feature type="transmembrane region" description="Helical" evidence="6">
    <location>
        <begin position="392"/>
        <end position="413"/>
    </location>
</feature>
<dbReference type="Pfam" id="PF07690">
    <property type="entry name" value="MFS_1"/>
    <property type="match status" value="1"/>
</dbReference>
<dbReference type="PROSITE" id="PS50850">
    <property type="entry name" value="MFS"/>
    <property type="match status" value="1"/>
</dbReference>
<accession>A0A5C3LEL5</accession>
<evidence type="ECO:0000256" key="3">
    <source>
        <dbReference type="ARBA" id="ARBA00022989"/>
    </source>
</evidence>
<evidence type="ECO:0000313" key="9">
    <source>
        <dbReference type="Proteomes" id="UP000307440"/>
    </source>
</evidence>
<dbReference type="EMBL" id="ML210169">
    <property type="protein sequence ID" value="TFK26921.1"/>
    <property type="molecule type" value="Genomic_DNA"/>
</dbReference>
<feature type="transmembrane region" description="Helical" evidence="6">
    <location>
        <begin position="191"/>
        <end position="213"/>
    </location>
</feature>
<dbReference type="AlphaFoldDB" id="A0A5C3LEL5"/>
<dbReference type="InterPro" id="IPR011701">
    <property type="entry name" value="MFS"/>
</dbReference>
<feature type="region of interest" description="Disordered" evidence="5">
    <location>
        <begin position="1"/>
        <end position="29"/>
    </location>
</feature>
<dbReference type="Proteomes" id="UP000307440">
    <property type="component" value="Unassembled WGS sequence"/>
</dbReference>
<dbReference type="Gene3D" id="1.20.1250.20">
    <property type="entry name" value="MFS general substrate transporter like domains"/>
    <property type="match status" value="1"/>
</dbReference>
<evidence type="ECO:0000256" key="1">
    <source>
        <dbReference type="ARBA" id="ARBA00004141"/>
    </source>
</evidence>
<dbReference type="PRINTS" id="PR01036">
    <property type="entry name" value="TCRTETB"/>
</dbReference>
<keyword evidence="4 6" id="KW-0472">Membrane</keyword>
<dbReference type="InterPro" id="IPR020846">
    <property type="entry name" value="MFS_dom"/>
</dbReference>
<feature type="transmembrane region" description="Helical" evidence="6">
    <location>
        <begin position="500"/>
        <end position="523"/>
    </location>
</feature>
<feature type="transmembrane region" description="Helical" evidence="6">
    <location>
        <begin position="128"/>
        <end position="149"/>
    </location>
</feature>
<reference evidence="8 9" key="1">
    <citation type="journal article" date="2019" name="Nat. Ecol. Evol.">
        <title>Megaphylogeny resolves global patterns of mushroom evolution.</title>
        <authorList>
            <person name="Varga T."/>
            <person name="Krizsan K."/>
            <person name="Foldi C."/>
            <person name="Dima B."/>
            <person name="Sanchez-Garcia M."/>
            <person name="Sanchez-Ramirez S."/>
            <person name="Szollosi G.J."/>
            <person name="Szarkandi J.G."/>
            <person name="Papp V."/>
            <person name="Albert L."/>
            <person name="Andreopoulos W."/>
            <person name="Angelini C."/>
            <person name="Antonin V."/>
            <person name="Barry K.W."/>
            <person name="Bougher N.L."/>
            <person name="Buchanan P."/>
            <person name="Buyck B."/>
            <person name="Bense V."/>
            <person name="Catcheside P."/>
            <person name="Chovatia M."/>
            <person name="Cooper J."/>
            <person name="Damon W."/>
            <person name="Desjardin D."/>
            <person name="Finy P."/>
            <person name="Geml J."/>
            <person name="Haridas S."/>
            <person name="Hughes K."/>
            <person name="Justo A."/>
            <person name="Karasinski D."/>
            <person name="Kautmanova I."/>
            <person name="Kiss B."/>
            <person name="Kocsube S."/>
            <person name="Kotiranta H."/>
            <person name="LaButti K.M."/>
            <person name="Lechner B.E."/>
            <person name="Liimatainen K."/>
            <person name="Lipzen A."/>
            <person name="Lukacs Z."/>
            <person name="Mihaltcheva S."/>
            <person name="Morgado L.N."/>
            <person name="Niskanen T."/>
            <person name="Noordeloos M.E."/>
            <person name="Ohm R.A."/>
            <person name="Ortiz-Santana B."/>
            <person name="Ovrebo C."/>
            <person name="Racz N."/>
            <person name="Riley R."/>
            <person name="Savchenko A."/>
            <person name="Shiryaev A."/>
            <person name="Soop K."/>
            <person name="Spirin V."/>
            <person name="Szebenyi C."/>
            <person name="Tomsovsky M."/>
            <person name="Tulloss R.E."/>
            <person name="Uehling J."/>
            <person name="Grigoriev I.V."/>
            <person name="Vagvolgyi C."/>
            <person name="Papp T."/>
            <person name="Martin F.M."/>
            <person name="Miettinen O."/>
            <person name="Hibbett D.S."/>
            <person name="Nagy L.G."/>
        </authorList>
    </citation>
    <scope>NUCLEOTIDE SEQUENCE [LARGE SCALE GENOMIC DNA]</scope>
    <source>
        <strain evidence="8 9">CBS 121175</strain>
    </source>
</reference>
<name>A0A5C3LEL5_COPMA</name>
<feature type="compositionally biased region" description="Polar residues" evidence="5">
    <location>
        <begin position="8"/>
        <end position="29"/>
    </location>
</feature>
<gene>
    <name evidence="8" type="ORF">FA15DRAFT_636585</name>
</gene>
<feature type="transmembrane region" description="Helical" evidence="6">
    <location>
        <begin position="298"/>
        <end position="317"/>
    </location>
</feature>
<evidence type="ECO:0000259" key="7">
    <source>
        <dbReference type="PROSITE" id="PS50850"/>
    </source>
</evidence>
<evidence type="ECO:0000256" key="6">
    <source>
        <dbReference type="SAM" id="Phobius"/>
    </source>
</evidence>
<sequence length="558" mass="59379">MSALKVESQISDSPTDVATNPAPQGASSSSKKGLRFWLIFLALSFTTFLSALDYTALAAALPVIVHDLKGSDFAWIGTAYTLTSTAFLPMSGGLAQILGRRSAFILALAFFALGSALCGSAQDMNWMIAARAIQGVGSGAIVALASIIISDLVTLQERGTYNGLLGLTWTVSLALGPLIGGAMADRGIWRWIFYINLPVSGVAFILATFFMTLPTPQGSFKDKFFAMDWIGNALVACGSTGLVLALTWGGGTYPWSSAAVLVPLVLGVAFLVGWIVYEVKIASHPTVAPELIGNRTSVSGYLQTFLVSLIIAAWMYYIPVYFQACKDASPTQAGISMFGGTMVVGPFIVASGISVTATQKYRPQLWFGWVLLTVGFGVMGIVGAATPSAQPIAFSAILSAGAGIIFSVAYFPVLSPLPVSLNARALALFIFLRVLAQVWGISFGSVILTNELTKRLPAEFLQITGDGVERVFGLIPSIPNLAQPLKADVQHAFAESIRPVWYTMTGIAFLGLLSSLMMADIPLHNKVDESWRLEGKSTVTQQSSLDMEEHERKIVSAA</sequence>
<evidence type="ECO:0000256" key="4">
    <source>
        <dbReference type="ARBA" id="ARBA00023136"/>
    </source>
</evidence>
<dbReference type="GO" id="GO:0022857">
    <property type="term" value="F:transmembrane transporter activity"/>
    <property type="evidence" value="ECO:0007669"/>
    <property type="project" value="InterPro"/>
</dbReference>
<dbReference type="PANTHER" id="PTHR23501:SF102">
    <property type="entry name" value="DRUG TRANSPORTER, PUTATIVE (AFU_ORTHOLOGUE AFUA_3G08530)-RELATED"/>
    <property type="match status" value="1"/>
</dbReference>
<feature type="transmembrane region" description="Helical" evidence="6">
    <location>
        <begin position="425"/>
        <end position="448"/>
    </location>
</feature>
<dbReference type="InterPro" id="IPR036259">
    <property type="entry name" value="MFS_trans_sf"/>
</dbReference>
<dbReference type="OrthoDB" id="3437016at2759"/>
<organism evidence="8 9">
    <name type="scientific">Coprinopsis marcescibilis</name>
    <name type="common">Agaric fungus</name>
    <name type="synonym">Psathyrella marcescibilis</name>
    <dbReference type="NCBI Taxonomy" id="230819"/>
    <lineage>
        <taxon>Eukaryota</taxon>
        <taxon>Fungi</taxon>
        <taxon>Dikarya</taxon>
        <taxon>Basidiomycota</taxon>
        <taxon>Agaricomycotina</taxon>
        <taxon>Agaricomycetes</taxon>
        <taxon>Agaricomycetidae</taxon>
        <taxon>Agaricales</taxon>
        <taxon>Agaricineae</taxon>
        <taxon>Psathyrellaceae</taxon>
        <taxon>Coprinopsis</taxon>
    </lineage>
</organism>
<evidence type="ECO:0000313" key="8">
    <source>
        <dbReference type="EMBL" id="TFK26921.1"/>
    </source>
</evidence>